<dbReference type="Proteomes" id="UP001482620">
    <property type="component" value="Unassembled WGS sequence"/>
</dbReference>
<name>A0ABV0V5E7_9TELE</name>
<evidence type="ECO:0000313" key="1">
    <source>
        <dbReference type="EMBL" id="MEQ2252012.1"/>
    </source>
</evidence>
<protein>
    <submittedName>
        <fullName evidence="1">Uncharacterized protein</fullName>
    </submittedName>
</protein>
<sequence>MPQEQHGHPPIGAGGTKWKFPAAFRGMLEQKYSRIFVGLCWKPTWAWSLLLGMLLRSNRDMGRNYGPEHITSHSSVLNANREIFDKADRQFSHRLLNKSPLSRRLGIAGSLQVELKCQHQ</sequence>
<organism evidence="1 2">
    <name type="scientific">Ilyodon furcidens</name>
    <name type="common">goldbreast splitfin</name>
    <dbReference type="NCBI Taxonomy" id="33524"/>
    <lineage>
        <taxon>Eukaryota</taxon>
        <taxon>Metazoa</taxon>
        <taxon>Chordata</taxon>
        <taxon>Craniata</taxon>
        <taxon>Vertebrata</taxon>
        <taxon>Euteleostomi</taxon>
        <taxon>Actinopterygii</taxon>
        <taxon>Neopterygii</taxon>
        <taxon>Teleostei</taxon>
        <taxon>Neoteleostei</taxon>
        <taxon>Acanthomorphata</taxon>
        <taxon>Ovalentaria</taxon>
        <taxon>Atherinomorphae</taxon>
        <taxon>Cyprinodontiformes</taxon>
        <taxon>Goodeidae</taxon>
        <taxon>Ilyodon</taxon>
    </lineage>
</organism>
<reference evidence="1 2" key="1">
    <citation type="submission" date="2021-06" db="EMBL/GenBank/DDBJ databases">
        <authorList>
            <person name="Palmer J.M."/>
        </authorList>
    </citation>
    <scope>NUCLEOTIDE SEQUENCE [LARGE SCALE GENOMIC DNA]</scope>
    <source>
        <strain evidence="2">if_2019</strain>
        <tissue evidence="1">Muscle</tissue>
    </source>
</reference>
<dbReference type="EMBL" id="JAHRIQ010094294">
    <property type="protein sequence ID" value="MEQ2252012.1"/>
    <property type="molecule type" value="Genomic_DNA"/>
</dbReference>
<evidence type="ECO:0000313" key="2">
    <source>
        <dbReference type="Proteomes" id="UP001482620"/>
    </source>
</evidence>
<keyword evidence="2" id="KW-1185">Reference proteome</keyword>
<proteinExistence type="predicted"/>
<accession>A0ABV0V5E7</accession>
<comment type="caution">
    <text evidence="1">The sequence shown here is derived from an EMBL/GenBank/DDBJ whole genome shotgun (WGS) entry which is preliminary data.</text>
</comment>
<gene>
    <name evidence="1" type="ORF">ILYODFUR_017242</name>
</gene>